<protein>
    <submittedName>
        <fullName evidence="2">Uncharacterized protein</fullName>
    </submittedName>
</protein>
<dbReference type="Proteomes" id="UP000801492">
    <property type="component" value="Unassembled WGS sequence"/>
</dbReference>
<keyword evidence="3" id="KW-1185">Reference proteome</keyword>
<gene>
    <name evidence="2" type="ORF">ILUMI_17514</name>
</gene>
<sequence>MKKRKGQKNSEASQEDSPYISKNELDDAISKIKVRKALGEDEITGEMVKYSQEEDKQELLSLLNLIARKKETPKNYFQERR</sequence>
<dbReference type="AlphaFoldDB" id="A0A8K0G779"/>
<reference evidence="2" key="1">
    <citation type="submission" date="2019-08" db="EMBL/GenBank/DDBJ databases">
        <title>The genome of the North American firefly Photinus pyralis.</title>
        <authorList>
            <consortium name="Photinus pyralis genome working group"/>
            <person name="Fallon T.R."/>
            <person name="Sander Lower S.E."/>
            <person name="Weng J.-K."/>
        </authorList>
    </citation>
    <scope>NUCLEOTIDE SEQUENCE</scope>
    <source>
        <strain evidence="2">TRF0915ILg1</strain>
        <tissue evidence="2">Whole body</tissue>
    </source>
</reference>
<proteinExistence type="predicted"/>
<evidence type="ECO:0000256" key="1">
    <source>
        <dbReference type="SAM" id="MobiDB-lite"/>
    </source>
</evidence>
<feature type="region of interest" description="Disordered" evidence="1">
    <location>
        <begin position="1"/>
        <end position="23"/>
    </location>
</feature>
<evidence type="ECO:0000313" key="3">
    <source>
        <dbReference type="Proteomes" id="UP000801492"/>
    </source>
</evidence>
<dbReference type="EMBL" id="VTPC01075132">
    <property type="protein sequence ID" value="KAF2888659.1"/>
    <property type="molecule type" value="Genomic_DNA"/>
</dbReference>
<evidence type="ECO:0000313" key="2">
    <source>
        <dbReference type="EMBL" id="KAF2888659.1"/>
    </source>
</evidence>
<organism evidence="2 3">
    <name type="scientific">Ignelater luminosus</name>
    <name type="common">Cucubano</name>
    <name type="synonym">Pyrophorus luminosus</name>
    <dbReference type="NCBI Taxonomy" id="2038154"/>
    <lineage>
        <taxon>Eukaryota</taxon>
        <taxon>Metazoa</taxon>
        <taxon>Ecdysozoa</taxon>
        <taxon>Arthropoda</taxon>
        <taxon>Hexapoda</taxon>
        <taxon>Insecta</taxon>
        <taxon>Pterygota</taxon>
        <taxon>Neoptera</taxon>
        <taxon>Endopterygota</taxon>
        <taxon>Coleoptera</taxon>
        <taxon>Polyphaga</taxon>
        <taxon>Elateriformia</taxon>
        <taxon>Elateroidea</taxon>
        <taxon>Elateridae</taxon>
        <taxon>Agrypninae</taxon>
        <taxon>Pyrophorini</taxon>
        <taxon>Ignelater</taxon>
    </lineage>
</organism>
<accession>A0A8K0G779</accession>
<comment type="caution">
    <text evidence="2">The sequence shown here is derived from an EMBL/GenBank/DDBJ whole genome shotgun (WGS) entry which is preliminary data.</text>
</comment>
<name>A0A8K0G779_IGNLU</name>